<dbReference type="GO" id="GO:0010207">
    <property type="term" value="P:photosystem II assembly"/>
    <property type="evidence" value="ECO:0000318"/>
    <property type="project" value="GO_Central"/>
</dbReference>
<dbReference type="Gramene" id="Pp3c1_24560V3.2">
    <property type="protein sequence ID" value="Pp3c1_24560V3.2"/>
    <property type="gene ID" value="Pp3c1_24560"/>
</dbReference>
<dbReference type="OrthoDB" id="343052at2759"/>
<protein>
    <recommendedName>
        <fullName evidence="4">Thioredoxin domain-containing protein</fullName>
    </recommendedName>
</protein>
<dbReference type="Proteomes" id="UP000006727">
    <property type="component" value="Chromosome 1"/>
</dbReference>
<dbReference type="STRING" id="3218.A0A2K1L9K2"/>
<proteinExistence type="predicted"/>
<evidence type="ECO:0000313" key="1">
    <source>
        <dbReference type="EMBL" id="PNR62694.1"/>
    </source>
</evidence>
<dbReference type="RefSeq" id="XP_024387776.1">
    <property type="nucleotide sequence ID" value="XM_024532008.2"/>
</dbReference>
<dbReference type="EnsemblPlants" id="Pp3c1_24560V3.1">
    <property type="protein sequence ID" value="Pp3c1_24560V3.1"/>
    <property type="gene ID" value="Pp3c1_24560"/>
</dbReference>
<dbReference type="InterPro" id="IPR036249">
    <property type="entry name" value="Thioredoxin-like_sf"/>
</dbReference>
<dbReference type="GO" id="GO:0003955">
    <property type="term" value="F:NAD(P)H dehydrogenase (quinone) activity"/>
    <property type="evidence" value="ECO:0000318"/>
    <property type="project" value="GO_Central"/>
</dbReference>
<accession>A0A2K1L9K2</accession>
<keyword evidence="3" id="KW-1185">Reference proteome</keyword>
<sequence length="253" mass="27541">MKTMSHSALSPAPVICGRNASPLPTKSKCFLLINNSCRLWSGPLPTRGGGKCHLGHQDLVSTVLQARAKAPLSSSEEKQTSRTDVVFEDHENTGVRNICVEICDTTSRMQLAAGFSVAVAFLVAFTDVGSAIARPGEIDLPPIEPEVATVSSAKEINLAKQLRAIGAKMYGAFWCSHCFEQKQMFGKEALKYIDYVECYPEGYRRGVKLAAACSAANIQGFPTWIINGQQYSGEQEFDKLAELSGFNTPRVMK</sequence>
<dbReference type="SUPFAM" id="SSF52833">
    <property type="entry name" value="Thioredoxin-like"/>
    <property type="match status" value="1"/>
</dbReference>
<dbReference type="RefSeq" id="XP_024387787.1">
    <property type="nucleotide sequence ID" value="XM_024532019.2"/>
</dbReference>
<dbReference type="GeneID" id="112288140"/>
<gene>
    <name evidence="2" type="primary">LOC112288140</name>
    <name evidence="1" type="ORF">PHYPA_001118</name>
</gene>
<dbReference type="Gramene" id="Pp3c1_24560V3.1">
    <property type="protein sequence ID" value="Pp3c1_24560V3.1"/>
    <property type="gene ID" value="Pp3c1_24560"/>
</dbReference>
<dbReference type="Gene3D" id="3.40.30.10">
    <property type="entry name" value="Glutaredoxin"/>
    <property type="match status" value="1"/>
</dbReference>
<dbReference type="PANTHER" id="PTHR34573">
    <property type="entry name" value="VKC DOMAIN-CONTAINING PROTEIN"/>
    <property type="match status" value="1"/>
</dbReference>
<dbReference type="EnsemblPlants" id="Pp3c1_24560V3.2">
    <property type="protein sequence ID" value="Pp3c1_24560V3.2"/>
    <property type="gene ID" value="Pp3c1_24560"/>
</dbReference>
<reference evidence="1 3" key="1">
    <citation type="journal article" date="2008" name="Science">
        <title>The Physcomitrella genome reveals evolutionary insights into the conquest of land by plants.</title>
        <authorList>
            <person name="Rensing S."/>
            <person name="Lang D."/>
            <person name="Zimmer A."/>
            <person name="Terry A."/>
            <person name="Salamov A."/>
            <person name="Shapiro H."/>
            <person name="Nishiyama T."/>
            <person name="Perroud P.-F."/>
            <person name="Lindquist E."/>
            <person name="Kamisugi Y."/>
            <person name="Tanahashi T."/>
            <person name="Sakakibara K."/>
            <person name="Fujita T."/>
            <person name="Oishi K."/>
            <person name="Shin-I T."/>
            <person name="Kuroki Y."/>
            <person name="Toyoda A."/>
            <person name="Suzuki Y."/>
            <person name="Hashimoto A."/>
            <person name="Yamaguchi K."/>
            <person name="Sugano A."/>
            <person name="Kohara Y."/>
            <person name="Fujiyama A."/>
            <person name="Anterola A."/>
            <person name="Aoki S."/>
            <person name="Ashton N."/>
            <person name="Barbazuk W.B."/>
            <person name="Barker E."/>
            <person name="Bennetzen J."/>
            <person name="Bezanilla M."/>
            <person name="Blankenship R."/>
            <person name="Cho S.H."/>
            <person name="Dutcher S."/>
            <person name="Estelle M."/>
            <person name="Fawcett J.A."/>
            <person name="Gundlach H."/>
            <person name="Hanada K."/>
            <person name="Heyl A."/>
            <person name="Hicks K.A."/>
            <person name="Hugh J."/>
            <person name="Lohr M."/>
            <person name="Mayer K."/>
            <person name="Melkozernov A."/>
            <person name="Murata T."/>
            <person name="Nelson D."/>
            <person name="Pils B."/>
            <person name="Prigge M."/>
            <person name="Reiss B."/>
            <person name="Renner T."/>
            <person name="Rombauts S."/>
            <person name="Rushton P."/>
            <person name="Sanderfoot A."/>
            <person name="Schween G."/>
            <person name="Shiu S.-H."/>
            <person name="Stueber K."/>
            <person name="Theodoulou F.L."/>
            <person name="Tu H."/>
            <person name="Van de Peer Y."/>
            <person name="Verrier P.J."/>
            <person name="Waters E."/>
            <person name="Wood A."/>
            <person name="Yang L."/>
            <person name="Cove D."/>
            <person name="Cuming A."/>
            <person name="Hasebe M."/>
            <person name="Lucas S."/>
            <person name="Mishler D.B."/>
            <person name="Reski R."/>
            <person name="Grigoriev I."/>
            <person name="Quatrano R.S."/>
            <person name="Boore J.L."/>
        </authorList>
    </citation>
    <scope>NUCLEOTIDE SEQUENCE [LARGE SCALE GENOMIC DNA]</scope>
    <source>
        <strain evidence="2 3">cv. Gransden 2004</strain>
    </source>
</reference>
<dbReference type="PANTHER" id="PTHR34573:SF1">
    <property type="entry name" value="VITAMIN K EPOXIDE REDUCTASE DOMAIN-CONTAINING PROTEIN"/>
    <property type="match status" value="1"/>
</dbReference>
<evidence type="ECO:0008006" key="4">
    <source>
        <dbReference type="Google" id="ProtNLM"/>
    </source>
</evidence>
<evidence type="ECO:0000313" key="3">
    <source>
        <dbReference type="Proteomes" id="UP000006727"/>
    </source>
</evidence>
<organism evidence="1">
    <name type="scientific">Physcomitrium patens</name>
    <name type="common">Spreading-leaved earth moss</name>
    <name type="synonym">Physcomitrella patens</name>
    <dbReference type="NCBI Taxonomy" id="3218"/>
    <lineage>
        <taxon>Eukaryota</taxon>
        <taxon>Viridiplantae</taxon>
        <taxon>Streptophyta</taxon>
        <taxon>Embryophyta</taxon>
        <taxon>Bryophyta</taxon>
        <taxon>Bryophytina</taxon>
        <taxon>Bryopsida</taxon>
        <taxon>Funariidae</taxon>
        <taxon>Funariales</taxon>
        <taxon>Funariaceae</taxon>
        <taxon>Physcomitrium</taxon>
    </lineage>
</organism>
<reference evidence="2" key="3">
    <citation type="submission" date="2020-12" db="UniProtKB">
        <authorList>
            <consortium name="EnsemblPlants"/>
        </authorList>
    </citation>
    <scope>IDENTIFICATION</scope>
</reference>
<dbReference type="AlphaFoldDB" id="A0A2K1L9K2"/>
<name>A0A2K1L9K2_PHYPA</name>
<evidence type="ECO:0000313" key="2">
    <source>
        <dbReference type="EnsemblPlants" id="Pp3c1_24560V3.1"/>
    </source>
</evidence>
<reference evidence="1 3" key="2">
    <citation type="journal article" date="2018" name="Plant J.">
        <title>The Physcomitrella patens chromosome-scale assembly reveals moss genome structure and evolution.</title>
        <authorList>
            <person name="Lang D."/>
            <person name="Ullrich K.K."/>
            <person name="Murat F."/>
            <person name="Fuchs J."/>
            <person name="Jenkins J."/>
            <person name="Haas F.B."/>
            <person name="Piednoel M."/>
            <person name="Gundlach H."/>
            <person name="Van Bel M."/>
            <person name="Meyberg R."/>
            <person name="Vives C."/>
            <person name="Morata J."/>
            <person name="Symeonidi A."/>
            <person name="Hiss M."/>
            <person name="Muchero W."/>
            <person name="Kamisugi Y."/>
            <person name="Saleh O."/>
            <person name="Blanc G."/>
            <person name="Decker E.L."/>
            <person name="van Gessel N."/>
            <person name="Grimwood J."/>
            <person name="Hayes R.D."/>
            <person name="Graham S.W."/>
            <person name="Gunter L.E."/>
            <person name="McDaniel S.F."/>
            <person name="Hoernstein S.N.W."/>
            <person name="Larsson A."/>
            <person name="Li F.W."/>
            <person name="Perroud P.F."/>
            <person name="Phillips J."/>
            <person name="Ranjan P."/>
            <person name="Rokshar D.S."/>
            <person name="Rothfels C.J."/>
            <person name="Schneider L."/>
            <person name="Shu S."/>
            <person name="Stevenson D.W."/>
            <person name="Thummler F."/>
            <person name="Tillich M."/>
            <person name="Villarreal Aguilar J.C."/>
            <person name="Widiez T."/>
            <person name="Wong G.K."/>
            <person name="Wymore A."/>
            <person name="Zhang Y."/>
            <person name="Zimmer A.D."/>
            <person name="Quatrano R.S."/>
            <person name="Mayer K.F.X."/>
            <person name="Goodstein D."/>
            <person name="Casacuberta J.M."/>
            <person name="Vandepoele K."/>
            <person name="Reski R."/>
            <person name="Cuming A.C."/>
            <person name="Tuskan G.A."/>
            <person name="Maumus F."/>
            <person name="Salse J."/>
            <person name="Schmutz J."/>
            <person name="Rensing S.A."/>
        </authorList>
    </citation>
    <scope>NUCLEOTIDE SEQUENCE [LARGE SCALE GENOMIC DNA]</scope>
    <source>
        <strain evidence="2 3">cv. Gransden 2004</strain>
    </source>
</reference>
<dbReference type="EMBL" id="ABEU02000001">
    <property type="protein sequence ID" value="PNR62694.1"/>
    <property type="molecule type" value="Genomic_DNA"/>
</dbReference>